<dbReference type="SFLD" id="SFLDS00003">
    <property type="entry name" value="Haloacid_Dehalogenase"/>
    <property type="match status" value="1"/>
</dbReference>
<dbReference type="Proteomes" id="UP001530400">
    <property type="component" value="Unassembled WGS sequence"/>
</dbReference>
<feature type="region of interest" description="Disordered" evidence="8">
    <location>
        <begin position="107"/>
        <end position="129"/>
    </location>
</feature>
<dbReference type="Pfam" id="PF00596">
    <property type="entry name" value="Aldolase_II"/>
    <property type="match status" value="1"/>
</dbReference>
<dbReference type="NCBIfam" id="TIGR03328">
    <property type="entry name" value="salvage_mtnB"/>
    <property type="match status" value="1"/>
</dbReference>
<dbReference type="EMBL" id="JALLPJ020001339">
    <property type="protein sequence ID" value="KAL3768954.1"/>
    <property type="molecule type" value="Genomic_DNA"/>
</dbReference>
<keyword evidence="5" id="KW-0486">Methionine biosynthesis</keyword>
<name>A0ABD3MYL3_9STRA</name>
<dbReference type="InterPro" id="IPR023943">
    <property type="entry name" value="Enolase-ppase_E1"/>
</dbReference>
<comment type="caution">
    <text evidence="10">The sequence shown here is derived from an EMBL/GenBank/DDBJ whole genome shotgun (WGS) entry which is preliminary data.</text>
</comment>
<dbReference type="Gene3D" id="1.10.720.60">
    <property type="match status" value="1"/>
</dbReference>
<keyword evidence="7" id="KW-0511">Multifunctional enzyme</keyword>
<accession>A0ABD3MYL3</accession>
<dbReference type="PANTHER" id="PTHR10640">
    <property type="entry name" value="METHYLTHIORIBULOSE-1-PHOSPHATE DEHYDRATASE"/>
    <property type="match status" value="1"/>
</dbReference>
<dbReference type="Pfam" id="PF00702">
    <property type="entry name" value="Hydrolase"/>
    <property type="match status" value="1"/>
</dbReference>
<dbReference type="InterPro" id="IPR017714">
    <property type="entry name" value="MethylthioRu-1-P_deHdtase_MtnB"/>
</dbReference>
<protein>
    <recommendedName>
        <fullName evidence="9">Class II aldolase/adducin N-terminal domain-containing protein</fullName>
    </recommendedName>
</protein>
<dbReference type="PANTHER" id="PTHR10640:SF7">
    <property type="entry name" value="METHYLTHIORIBULOSE-1-PHOSPHATE DEHYDRATASE"/>
    <property type="match status" value="1"/>
</dbReference>
<dbReference type="GO" id="GO:0016787">
    <property type="term" value="F:hydrolase activity"/>
    <property type="evidence" value="ECO:0007669"/>
    <property type="project" value="UniProtKB-KW"/>
</dbReference>
<feature type="region of interest" description="Disordered" evidence="8">
    <location>
        <begin position="1"/>
        <end position="66"/>
    </location>
</feature>
<evidence type="ECO:0000313" key="10">
    <source>
        <dbReference type="EMBL" id="KAL3768954.1"/>
    </source>
</evidence>
<dbReference type="Gene3D" id="3.40.50.1000">
    <property type="entry name" value="HAD superfamily/HAD-like"/>
    <property type="match status" value="1"/>
</dbReference>
<gene>
    <name evidence="10" type="ORF">ACHAWO_004064</name>
</gene>
<dbReference type="GO" id="GO:0009086">
    <property type="term" value="P:methionine biosynthetic process"/>
    <property type="evidence" value="ECO:0007669"/>
    <property type="project" value="UniProtKB-KW"/>
</dbReference>
<dbReference type="Gene3D" id="3.40.225.10">
    <property type="entry name" value="Class II aldolase/adducin N-terminal domain"/>
    <property type="match status" value="1"/>
</dbReference>
<evidence type="ECO:0000256" key="5">
    <source>
        <dbReference type="ARBA" id="ARBA00023167"/>
    </source>
</evidence>
<evidence type="ECO:0000256" key="8">
    <source>
        <dbReference type="SAM" id="MobiDB-lite"/>
    </source>
</evidence>
<reference evidence="10 11" key="1">
    <citation type="submission" date="2024-10" db="EMBL/GenBank/DDBJ databases">
        <title>Updated reference genomes for cyclostephanoid diatoms.</title>
        <authorList>
            <person name="Roberts W.R."/>
            <person name="Alverson A.J."/>
        </authorList>
    </citation>
    <scope>NUCLEOTIDE SEQUENCE [LARGE SCALE GENOMIC DNA]</scope>
    <source>
        <strain evidence="10 11">AJA010-31</strain>
    </source>
</reference>
<dbReference type="GO" id="GO:0016829">
    <property type="term" value="F:lyase activity"/>
    <property type="evidence" value="ECO:0007669"/>
    <property type="project" value="UniProtKB-KW"/>
</dbReference>
<dbReference type="SMART" id="SM01007">
    <property type="entry name" value="Aldolase_II"/>
    <property type="match status" value="1"/>
</dbReference>
<dbReference type="FunFam" id="3.40.225.10:FF:000003">
    <property type="entry name" value="Methylthioribulose-1-phosphate dehydratase"/>
    <property type="match status" value="1"/>
</dbReference>
<dbReference type="SFLD" id="SFLDF00044">
    <property type="entry name" value="enolase-phosphatase"/>
    <property type="match status" value="1"/>
</dbReference>
<keyword evidence="1" id="KW-0028">Amino-acid biosynthesis</keyword>
<dbReference type="InterPro" id="IPR036409">
    <property type="entry name" value="Aldolase_II/adducin_N_sf"/>
</dbReference>
<dbReference type="GO" id="GO:0046872">
    <property type="term" value="F:metal ion binding"/>
    <property type="evidence" value="ECO:0007669"/>
    <property type="project" value="UniProtKB-KW"/>
</dbReference>
<evidence type="ECO:0000256" key="7">
    <source>
        <dbReference type="ARBA" id="ARBA00023268"/>
    </source>
</evidence>
<keyword evidence="3" id="KW-0378">Hydrolase</keyword>
<evidence type="ECO:0000256" key="6">
    <source>
        <dbReference type="ARBA" id="ARBA00023239"/>
    </source>
</evidence>
<feature type="region of interest" description="Disordered" evidence="8">
    <location>
        <begin position="359"/>
        <end position="385"/>
    </location>
</feature>
<evidence type="ECO:0000256" key="2">
    <source>
        <dbReference type="ARBA" id="ARBA00022723"/>
    </source>
</evidence>
<evidence type="ECO:0000256" key="4">
    <source>
        <dbReference type="ARBA" id="ARBA00022833"/>
    </source>
</evidence>
<evidence type="ECO:0000256" key="3">
    <source>
        <dbReference type="ARBA" id="ARBA00022801"/>
    </source>
</evidence>
<dbReference type="SUPFAM" id="SSF53639">
    <property type="entry name" value="AraD/HMP-PK domain-like"/>
    <property type="match status" value="1"/>
</dbReference>
<sequence>MSAKKRVSIAAPKDSQRPSRTRPKLAHQNSLPNFTPAAYSSDEDETFLHPNDPSAPGTGWTNGSIPPQFTPAVTLHPYTRSGRLALYGHHRRWINFASSWSRIGSNASSLDATHSESSKGESVMEKCPKEEGRTVKALVAQLCERFYNMGWATGTGGGVSIRVGGPSEGRDFRVFVAPSGVQKEDMVGDDVFELDMDQNIVEPPKTPNLRTSACTPLWFVVYKHRPKAMCVIHTHSMHAQLATMLDPTEEADSIKITHLEMLKGVGHHAYDDVLEVPIIDNRPTEDQLADQLEEAVLKYPKCNAVLVRRHGIYAWGDSWEQAKAQCESFDYLFETAVKLKSMGIDCGIKPVKGTYRVEESDASMGEEEKKEESSPAKKTPDPAFNAAGAANNDGDLALTNTTIPLLPCDAKTLLLDIEGTTSSISFVKDILFPYVRNNLEEYVSKLSNEQVANYAYAVKKDIKNLASDHPSVLACRDLVEDAEFAVKNLIARVLALMDNDVKATGLKALQGDMWKSGYESGAFQGHIYSDFKPMLDWCKSNNVRVCIYSSGSIAAQKLLFGHTKEGDLTGYFDSHFDTTTGDKKVSTSYTAIAKVLDVEPSKIVFATDSEAEIKAAREAGMMAVMAVRPGNAPLSEDVKRDYPMVRSLLQLCGDEEVQI</sequence>
<organism evidence="10 11">
    <name type="scientific">Cyclotella atomus</name>
    <dbReference type="NCBI Taxonomy" id="382360"/>
    <lineage>
        <taxon>Eukaryota</taxon>
        <taxon>Sar</taxon>
        <taxon>Stramenopiles</taxon>
        <taxon>Ochrophyta</taxon>
        <taxon>Bacillariophyta</taxon>
        <taxon>Coscinodiscophyceae</taxon>
        <taxon>Thalassiosirophycidae</taxon>
        <taxon>Stephanodiscales</taxon>
        <taxon>Stephanodiscaceae</taxon>
        <taxon>Cyclotella</taxon>
    </lineage>
</organism>
<dbReference type="CDD" id="cd01629">
    <property type="entry name" value="HAD_EP"/>
    <property type="match status" value="1"/>
</dbReference>
<dbReference type="InterPro" id="IPR036412">
    <property type="entry name" value="HAD-like_sf"/>
</dbReference>
<proteinExistence type="predicted"/>
<dbReference type="AlphaFoldDB" id="A0ABD3MYL3"/>
<evidence type="ECO:0000256" key="1">
    <source>
        <dbReference type="ARBA" id="ARBA00022605"/>
    </source>
</evidence>
<feature type="compositionally biased region" description="Basic and acidic residues" evidence="8">
    <location>
        <begin position="366"/>
        <end position="380"/>
    </location>
</feature>
<feature type="compositionally biased region" description="Basic and acidic residues" evidence="8">
    <location>
        <begin position="113"/>
        <end position="129"/>
    </location>
</feature>
<keyword evidence="6" id="KW-0456">Lyase</keyword>
<evidence type="ECO:0000313" key="11">
    <source>
        <dbReference type="Proteomes" id="UP001530400"/>
    </source>
</evidence>
<evidence type="ECO:0000259" key="9">
    <source>
        <dbReference type="SMART" id="SM01007"/>
    </source>
</evidence>
<keyword evidence="2" id="KW-0479">Metal-binding</keyword>
<dbReference type="NCBIfam" id="TIGR01691">
    <property type="entry name" value="enolase-ppase"/>
    <property type="match status" value="1"/>
</dbReference>
<feature type="domain" description="Class II aldolase/adducin N-terminal" evidence="9">
    <location>
        <begin position="137"/>
        <end position="337"/>
    </location>
</feature>
<dbReference type="InterPro" id="IPR001303">
    <property type="entry name" value="Aldolase_II/adducin_N"/>
</dbReference>
<dbReference type="SFLD" id="SFLDG01133">
    <property type="entry name" value="C1.5.4:_Enolase-phosphatase_Li"/>
    <property type="match status" value="1"/>
</dbReference>
<keyword evidence="4" id="KW-0862">Zinc</keyword>
<dbReference type="SFLD" id="SFLDG01129">
    <property type="entry name" value="C1.5:_HAD__Beta-PGM__Phosphata"/>
    <property type="match status" value="1"/>
</dbReference>
<dbReference type="SUPFAM" id="SSF56784">
    <property type="entry name" value="HAD-like"/>
    <property type="match status" value="1"/>
</dbReference>
<dbReference type="InterPro" id="IPR023214">
    <property type="entry name" value="HAD_sf"/>
</dbReference>
<keyword evidence="11" id="KW-1185">Reference proteome</keyword>